<dbReference type="Proteomes" id="UP001301769">
    <property type="component" value="Unassembled WGS sequence"/>
</dbReference>
<keyword evidence="6" id="KW-1015">Disulfide bond</keyword>
<dbReference type="EC" id="3.1.3.8" evidence="2"/>
<keyword evidence="3" id="KW-0378">Hydrolase</keyword>
<dbReference type="AlphaFoldDB" id="A0AAN7B0W8"/>
<dbReference type="GO" id="GO:0016158">
    <property type="term" value="F:inositol hexakisphosphate 3-phosphatase activity"/>
    <property type="evidence" value="ECO:0007669"/>
    <property type="project" value="UniProtKB-EC"/>
</dbReference>
<protein>
    <recommendedName>
        <fullName evidence="2">3-phytase</fullName>
        <ecNumber evidence="2">3.1.3.8</ecNumber>
    </recommendedName>
</protein>
<evidence type="ECO:0000256" key="3">
    <source>
        <dbReference type="ARBA" id="ARBA00022801"/>
    </source>
</evidence>
<evidence type="ECO:0000256" key="2">
    <source>
        <dbReference type="ARBA" id="ARBA00012632"/>
    </source>
</evidence>
<dbReference type="CDD" id="cd07061">
    <property type="entry name" value="HP_HAP_like"/>
    <property type="match status" value="1"/>
</dbReference>
<gene>
    <name evidence="7" type="ORF">QBC37DRAFT_391895</name>
</gene>
<reference evidence="7" key="1">
    <citation type="journal article" date="2023" name="Mol. Phylogenet. Evol.">
        <title>Genome-scale phylogeny and comparative genomics of the fungal order Sordariales.</title>
        <authorList>
            <person name="Hensen N."/>
            <person name="Bonometti L."/>
            <person name="Westerberg I."/>
            <person name="Brannstrom I.O."/>
            <person name="Guillou S."/>
            <person name="Cros-Aarteil S."/>
            <person name="Calhoun S."/>
            <person name="Haridas S."/>
            <person name="Kuo A."/>
            <person name="Mondo S."/>
            <person name="Pangilinan J."/>
            <person name="Riley R."/>
            <person name="LaButti K."/>
            <person name="Andreopoulos B."/>
            <person name="Lipzen A."/>
            <person name="Chen C."/>
            <person name="Yan M."/>
            <person name="Daum C."/>
            <person name="Ng V."/>
            <person name="Clum A."/>
            <person name="Steindorff A."/>
            <person name="Ohm R.A."/>
            <person name="Martin F."/>
            <person name="Silar P."/>
            <person name="Natvig D.O."/>
            <person name="Lalanne C."/>
            <person name="Gautier V."/>
            <person name="Ament-Velasquez S.L."/>
            <person name="Kruys A."/>
            <person name="Hutchinson M.I."/>
            <person name="Powell A.J."/>
            <person name="Barry K."/>
            <person name="Miller A.N."/>
            <person name="Grigoriev I.V."/>
            <person name="Debuchy R."/>
            <person name="Gladieux P."/>
            <person name="Hiltunen Thoren M."/>
            <person name="Johannesson H."/>
        </authorList>
    </citation>
    <scope>NUCLEOTIDE SEQUENCE</scope>
    <source>
        <strain evidence="7">PSN293</strain>
    </source>
</reference>
<evidence type="ECO:0000313" key="8">
    <source>
        <dbReference type="Proteomes" id="UP001301769"/>
    </source>
</evidence>
<comment type="caution">
    <text evidence="7">The sequence shown here is derived from an EMBL/GenBank/DDBJ whole genome shotgun (WGS) entry which is preliminary data.</text>
</comment>
<dbReference type="InterPro" id="IPR016274">
    <property type="entry name" value="Histidine_acid_Pase_euk"/>
</dbReference>
<reference evidence="7" key="2">
    <citation type="submission" date="2023-05" db="EMBL/GenBank/DDBJ databases">
        <authorList>
            <consortium name="Lawrence Berkeley National Laboratory"/>
            <person name="Steindorff A."/>
            <person name="Hensen N."/>
            <person name="Bonometti L."/>
            <person name="Westerberg I."/>
            <person name="Brannstrom I.O."/>
            <person name="Guillou S."/>
            <person name="Cros-Aarteil S."/>
            <person name="Calhoun S."/>
            <person name="Haridas S."/>
            <person name="Kuo A."/>
            <person name="Mondo S."/>
            <person name="Pangilinan J."/>
            <person name="Riley R."/>
            <person name="Labutti K."/>
            <person name="Andreopoulos B."/>
            <person name="Lipzen A."/>
            <person name="Chen C."/>
            <person name="Yanf M."/>
            <person name="Daum C."/>
            <person name="Ng V."/>
            <person name="Clum A."/>
            <person name="Ohm R."/>
            <person name="Martin F."/>
            <person name="Silar P."/>
            <person name="Natvig D."/>
            <person name="Lalanne C."/>
            <person name="Gautier V."/>
            <person name="Ament-Velasquez S.L."/>
            <person name="Kruys A."/>
            <person name="Hutchinson M.I."/>
            <person name="Powell A.J."/>
            <person name="Barry K."/>
            <person name="Miller A.N."/>
            <person name="Grigoriev I.V."/>
            <person name="Debuchy R."/>
            <person name="Gladieux P."/>
            <person name="Thoren M.H."/>
            <person name="Johannesson H."/>
        </authorList>
    </citation>
    <scope>NUCLEOTIDE SEQUENCE</scope>
    <source>
        <strain evidence="7">PSN293</strain>
    </source>
</reference>
<dbReference type="Pfam" id="PF00328">
    <property type="entry name" value="His_Phos_2"/>
    <property type="match status" value="1"/>
</dbReference>
<dbReference type="InterPro" id="IPR033379">
    <property type="entry name" value="Acid_Pase_AS"/>
</dbReference>
<feature type="active site" description="Proton donor" evidence="5">
    <location>
        <position position="350"/>
    </location>
</feature>
<evidence type="ECO:0000256" key="6">
    <source>
        <dbReference type="PIRSR" id="PIRSR000894-2"/>
    </source>
</evidence>
<dbReference type="GO" id="GO:0009277">
    <property type="term" value="C:fungal-type cell wall"/>
    <property type="evidence" value="ECO:0007669"/>
    <property type="project" value="TreeGrafter"/>
</dbReference>
<keyword evidence="8" id="KW-1185">Reference proteome</keyword>
<dbReference type="EMBL" id="MU858237">
    <property type="protein sequence ID" value="KAK4208581.1"/>
    <property type="molecule type" value="Genomic_DNA"/>
</dbReference>
<evidence type="ECO:0000256" key="5">
    <source>
        <dbReference type="PIRSR" id="PIRSR000894-1"/>
    </source>
</evidence>
<dbReference type="PROSITE" id="PS00616">
    <property type="entry name" value="HIS_ACID_PHOSPHAT_1"/>
    <property type="match status" value="1"/>
</dbReference>
<comment type="similarity">
    <text evidence="1">Belongs to the histidine acid phosphatase family.</text>
</comment>
<evidence type="ECO:0000256" key="1">
    <source>
        <dbReference type="ARBA" id="ARBA00005375"/>
    </source>
</evidence>
<dbReference type="InterPro" id="IPR000560">
    <property type="entry name" value="His_Pase_clade-2"/>
</dbReference>
<feature type="disulfide bond" evidence="6">
    <location>
        <begin position="262"/>
        <end position="276"/>
    </location>
</feature>
<dbReference type="PANTHER" id="PTHR20963:SF23">
    <property type="entry name" value="3-PHYTASE"/>
    <property type="match status" value="1"/>
</dbReference>
<feature type="active site" description="Nucleophile" evidence="5">
    <location>
        <position position="79"/>
    </location>
</feature>
<feature type="disulfide bond" evidence="6">
    <location>
        <begin position="68"/>
        <end position="399"/>
    </location>
</feature>
<accession>A0AAN7B0W8</accession>
<dbReference type="InterPro" id="IPR029033">
    <property type="entry name" value="His_PPase_superfam"/>
</dbReference>
<dbReference type="SUPFAM" id="SSF53254">
    <property type="entry name" value="Phosphoglycerate mutase-like"/>
    <property type="match status" value="1"/>
</dbReference>
<dbReference type="Gene3D" id="3.40.50.1240">
    <property type="entry name" value="Phosphoglycerate mutase-like"/>
    <property type="match status" value="1"/>
</dbReference>
<feature type="disulfide bond" evidence="6">
    <location>
        <begin position="435"/>
        <end position="443"/>
    </location>
</feature>
<keyword evidence="4" id="KW-0325">Glycoprotein</keyword>
<dbReference type="GO" id="GO:0003993">
    <property type="term" value="F:acid phosphatase activity"/>
    <property type="evidence" value="ECO:0007669"/>
    <property type="project" value="TreeGrafter"/>
</dbReference>
<name>A0AAN7B0W8_9PEZI</name>
<organism evidence="7 8">
    <name type="scientific">Rhypophila decipiens</name>
    <dbReference type="NCBI Taxonomy" id="261697"/>
    <lineage>
        <taxon>Eukaryota</taxon>
        <taxon>Fungi</taxon>
        <taxon>Dikarya</taxon>
        <taxon>Ascomycota</taxon>
        <taxon>Pezizomycotina</taxon>
        <taxon>Sordariomycetes</taxon>
        <taxon>Sordariomycetidae</taxon>
        <taxon>Sordariales</taxon>
        <taxon>Naviculisporaceae</taxon>
        <taxon>Rhypophila</taxon>
    </lineage>
</organism>
<dbReference type="PANTHER" id="PTHR20963">
    <property type="entry name" value="MULTIPLE INOSITOL POLYPHOSPHATE PHOSPHATASE-RELATED"/>
    <property type="match status" value="1"/>
</dbReference>
<feature type="disulfide bond" evidence="6">
    <location>
        <begin position="213"/>
        <end position="466"/>
    </location>
</feature>
<proteinExistence type="inferred from homology"/>
<evidence type="ECO:0000256" key="4">
    <source>
        <dbReference type="ARBA" id="ARBA00023180"/>
    </source>
</evidence>
<dbReference type="PIRSF" id="PIRSF000894">
    <property type="entry name" value="Acid_phosphatase"/>
    <property type="match status" value="1"/>
</dbReference>
<evidence type="ECO:0000313" key="7">
    <source>
        <dbReference type="EMBL" id="KAK4208581.1"/>
    </source>
</evidence>
<sequence length="497" mass="54287">MVASKFFGTSVAAAVGVSAAGQFLAPAQDINFPAGANAQDPLKWLGANGPWHASPKVNGISSDVPGNCYVDQVATVSRHGSRFPDQGAYNGWVKLQEKLSAGGYSSTGSLSFMPNWKTVLTNPSRQIAMLSPTGVKEALGMGYQLRTRYPNLYSDDDDFLVWANNYTRVLQTAEMFVRGYLGWEASTRGNIIAVTSRGFPGGIGDSLAPSDMCPDFKDTEGSDKKNEWDAVWIPPVLSRLQSMISGNLTLTSDDILSMPYLCGFESQITGRLSPWCDVFTDDELKSYQYSNDMRYFYGTGPGTDLNKKMMTPFLNALVGLFQKGPGGVNGTRADGSSFRLPSLIPSFLNDGQLTELITASGVFDEQPMLSVTERHDDRLWVGSRYVTMRGTIAFERLNCRVTRKCKPRAGTSSPVQNATYVRILLNDAVYPVPSCKNGPGSSCLLDDYAKYVADKYKAEGDWIENCNVTIEGAPTKVKGASFFTDLTRPWVRTVKLG</sequence>